<organism evidence="2 3">
    <name type="scientific">Plakobranchus ocellatus</name>
    <dbReference type="NCBI Taxonomy" id="259542"/>
    <lineage>
        <taxon>Eukaryota</taxon>
        <taxon>Metazoa</taxon>
        <taxon>Spiralia</taxon>
        <taxon>Lophotrochozoa</taxon>
        <taxon>Mollusca</taxon>
        <taxon>Gastropoda</taxon>
        <taxon>Heterobranchia</taxon>
        <taxon>Euthyneura</taxon>
        <taxon>Panpulmonata</taxon>
        <taxon>Sacoglossa</taxon>
        <taxon>Placobranchoidea</taxon>
        <taxon>Plakobranchidae</taxon>
        <taxon>Plakobranchus</taxon>
    </lineage>
</organism>
<proteinExistence type="predicted"/>
<dbReference type="AlphaFoldDB" id="A0AAV4BU92"/>
<sequence length="125" mass="13794">MLQYKWLTPTVFAYNNDTAAAGERWLIWQGGLLPIKGPRFESQSGPSHFALLCLPSTKWVAKWAYLKLGSMKKLHMAFGLVFGYSPYQGDLRLSGPPSGQGVGDGPRTRDRRVPAGSLQISGRAR</sequence>
<gene>
    <name evidence="2" type="ORF">PoB_004924800</name>
</gene>
<accession>A0AAV4BU92</accession>
<dbReference type="Proteomes" id="UP000735302">
    <property type="component" value="Unassembled WGS sequence"/>
</dbReference>
<feature type="region of interest" description="Disordered" evidence="1">
    <location>
        <begin position="93"/>
        <end position="125"/>
    </location>
</feature>
<reference evidence="2 3" key="1">
    <citation type="journal article" date="2021" name="Elife">
        <title>Chloroplast acquisition without the gene transfer in kleptoplastic sea slugs, Plakobranchus ocellatus.</title>
        <authorList>
            <person name="Maeda T."/>
            <person name="Takahashi S."/>
            <person name="Yoshida T."/>
            <person name="Shimamura S."/>
            <person name="Takaki Y."/>
            <person name="Nagai Y."/>
            <person name="Toyoda A."/>
            <person name="Suzuki Y."/>
            <person name="Arimoto A."/>
            <person name="Ishii H."/>
            <person name="Satoh N."/>
            <person name="Nishiyama T."/>
            <person name="Hasebe M."/>
            <person name="Maruyama T."/>
            <person name="Minagawa J."/>
            <person name="Obokata J."/>
            <person name="Shigenobu S."/>
        </authorList>
    </citation>
    <scope>NUCLEOTIDE SEQUENCE [LARGE SCALE GENOMIC DNA]</scope>
</reference>
<name>A0AAV4BU92_9GAST</name>
<evidence type="ECO:0000313" key="2">
    <source>
        <dbReference type="EMBL" id="GFO22743.1"/>
    </source>
</evidence>
<keyword evidence="3" id="KW-1185">Reference proteome</keyword>
<evidence type="ECO:0000313" key="3">
    <source>
        <dbReference type="Proteomes" id="UP000735302"/>
    </source>
</evidence>
<dbReference type="EMBL" id="BLXT01005451">
    <property type="protein sequence ID" value="GFO22743.1"/>
    <property type="molecule type" value="Genomic_DNA"/>
</dbReference>
<comment type="caution">
    <text evidence="2">The sequence shown here is derived from an EMBL/GenBank/DDBJ whole genome shotgun (WGS) entry which is preliminary data.</text>
</comment>
<evidence type="ECO:0000256" key="1">
    <source>
        <dbReference type="SAM" id="MobiDB-lite"/>
    </source>
</evidence>
<protein>
    <submittedName>
        <fullName evidence="2">Uncharacterized protein</fullName>
    </submittedName>
</protein>